<evidence type="ECO:0000313" key="2">
    <source>
        <dbReference type="EMBL" id="KAF7269696.1"/>
    </source>
</evidence>
<proteinExistence type="predicted"/>
<organism evidence="2 3">
    <name type="scientific">Rhynchophorus ferrugineus</name>
    <name type="common">Red palm weevil</name>
    <name type="synonym">Curculio ferrugineus</name>
    <dbReference type="NCBI Taxonomy" id="354439"/>
    <lineage>
        <taxon>Eukaryota</taxon>
        <taxon>Metazoa</taxon>
        <taxon>Ecdysozoa</taxon>
        <taxon>Arthropoda</taxon>
        <taxon>Hexapoda</taxon>
        <taxon>Insecta</taxon>
        <taxon>Pterygota</taxon>
        <taxon>Neoptera</taxon>
        <taxon>Endopterygota</taxon>
        <taxon>Coleoptera</taxon>
        <taxon>Polyphaga</taxon>
        <taxon>Cucujiformia</taxon>
        <taxon>Curculionidae</taxon>
        <taxon>Dryophthorinae</taxon>
        <taxon>Rhynchophorus</taxon>
    </lineage>
</organism>
<accession>A0A834M2J8</accession>
<dbReference type="EMBL" id="JAACXV010014194">
    <property type="protein sequence ID" value="KAF7269696.1"/>
    <property type="molecule type" value="Genomic_DNA"/>
</dbReference>
<evidence type="ECO:0000256" key="1">
    <source>
        <dbReference type="SAM" id="MobiDB-lite"/>
    </source>
</evidence>
<evidence type="ECO:0000313" key="3">
    <source>
        <dbReference type="Proteomes" id="UP000625711"/>
    </source>
</evidence>
<gene>
    <name evidence="2" type="ORF">GWI33_017280</name>
</gene>
<protein>
    <submittedName>
        <fullName evidence="2">Uncharacterized protein</fullName>
    </submittedName>
</protein>
<sequence length="100" mass="11076">MSFKSNKICVSRQNRQSFWTDAHKKIIKNEIVTNACDRSKSQVSGHGAASSCCPPSWASLPRETKLRGKQLSNDHQCPGNTETVPSKPKVTGRVGRSRYS</sequence>
<keyword evidence="3" id="KW-1185">Reference proteome</keyword>
<feature type="compositionally biased region" description="Polar residues" evidence="1">
    <location>
        <begin position="70"/>
        <end position="84"/>
    </location>
</feature>
<dbReference type="AlphaFoldDB" id="A0A834M2J8"/>
<comment type="caution">
    <text evidence="2">The sequence shown here is derived from an EMBL/GenBank/DDBJ whole genome shotgun (WGS) entry which is preliminary data.</text>
</comment>
<dbReference type="Proteomes" id="UP000625711">
    <property type="component" value="Unassembled WGS sequence"/>
</dbReference>
<reference evidence="2" key="1">
    <citation type="submission" date="2020-08" db="EMBL/GenBank/DDBJ databases">
        <title>Genome sequencing and assembly of the red palm weevil Rhynchophorus ferrugineus.</title>
        <authorList>
            <person name="Dias G.B."/>
            <person name="Bergman C.M."/>
            <person name="Manee M."/>
        </authorList>
    </citation>
    <scope>NUCLEOTIDE SEQUENCE</scope>
    <source>
        <strain evidence="2">AA-2017</strain>
        <tissue evidence="2">Whole larva</tissue>
    </source>
</reference>
<feature type="region of interest" description="Disordered" evidence="1">
    <location>
        <begin position="67"/>
        <end position="100"/>
    </location>
</feature>
<name>A0A834M2J8_RHYFE</name>